<gene>
    <name evidence="2" type="ORF">CAEBREN_06987</name>
</gene>
<protein>
    <submittedName>
        <fullName evidence="2">Uncharacterized protein</fullName>
    </submittedName>
</protein>
<evidence type="ECO:0000313" key="3">
    <source>
        <dbReference type="Proteomes" id="UP000008068"/>
    </source>
</evidence>
<accession>G0ND05</accession>
<dbReference type="HOGENOM" id="CLU_2529473_0_0_1"/>
<evidence type="ECO:0000313" key="2">
    <source>
        <dbReference type="EMBL" id="EGT57752.1"/>
    </source>
</evidence>
<keyword evidence="3" id="KW-1185">Reference proteome</keyword>
<proteinExistence type="predicted"/>
<feature type="transmembrane region" description="Helical" evidence="1">
    <location>
        <begin position="57"/>
        <end position="75"/>
    </location>
</feature>
<dbReference type="EMBL" id="GL379865">
    <property type="protein sequence ID" value="EGT57752.1"/>
    <property type="molecule type" value="Genomic_DNA"/>
</dbReference>
<dbReference type="InParanoid" id="G0ND05"/>
<keyword evidence="1" id="KW-0812">Transmembrane</keyword>
<organism evidence="3">
    <name type="scientific">Caenorhabditis brenneri</name>
    <name type="common">Nematode worm</name>
    <dbReference type="NCBI Taxonomy" id="135651"/>
    <lineage>
        <taxon>Eukaryota</taxon>
        <taxon>Metazoa</taxon>
        <taxon>Ecdysozoa</taxon>
        <taxon>Nematoda</taxon>
        <taxon>Chromadorea</taxon>
        <taxon>Rhabditida</taxon>
        <taxon>Rhabditina</taxon>
        <taxon>Rhabditomorpha</taxon>
        <taxon>Rhabditoidea</taxon>
        <taxon>Rhabditidae</taxon>
        <taxon>Peloderinae</taxon>
        <taxon>Caenorhabditis</taxon>
    </lineage>
</organism>
<reference evidence="3" key="1">
    <citation type="submission" date="2011-07" db="EMBL/GenBank/DDBJ databases">
        <authorList>
            <consortium name="Caenorhabditis brenneri Sequencing and Analysis Consortium"/>
            <person name="Wilson R.K."/>
        </authorList>
    </citation>
    <scope>NUCLEOTIDE SEQUENCE [LARGE SCALE GENOMIC DNA]</scope>
    <source>
        <strain evidence="3">PB2801</strain>
    </source>
</reference>
<evidence type="ECO:0000256" key="1">
    <source>
        <dbReference type="SAM" id="Phobius"/>
    </source>
</evidence>
<keyword evidence="1" id="KW-1133">Transmembrane helix</keyword>
<dbReference type="Proteomes" id="UP000008068">
    <property type="component" value="Unassembled WGS sequence"/>
</dbReference>
<keyword evidence="1" id="KW-0472">Membrane</keyword>
<sequence length="84" mass="9718">MCTCEVEQWMMATNDPEKMDKNASAVLLVPDRDVWMSSFWSTEPEEEQGTKKMNFKFLRLFFLTLYQFSCPSLVLEASPVIGVN</sequence>
<dbReference type="AlphaFoldDB" id="G0ND05"/>
<name>G0ND05_CAEBE</name>